<dbReference type="EMBL" id="JASCZI010001430">
    <property type="protein sequence ID" value="MED6114962.1"/>
    <property type="molecule type" value="Genomic_DNA"/>
</dbReference>
<evidence type="ECO:0000256" key="1">
    <source>
        <dbReference type="SAM" id="MobiDB-lite"/>
    </source>
</evidence>
<organism evidence="2 3">
    <name type="scientific">Stylosanthes scabra</name>
    <dbReference type="NCBI Taxonomy" id="79078"/>
    <lineage>
        <taxon>Eukaryota</taxon>
        <taxon>Viridiplantae</taxon>
        <taxon>Streptophyta</taxon>
        <taxon>Embryophyta</taxon>
        <taxon>Tracheophyta</taxon>
        <taxon>Spermatophyta</taxon>
        <taxon>Magnoliopsida</taxon>
        <taxon>eudicotyledons</taxon>
        <taxon>Gunneridae</taxon>
        <taxon>Pentapetalae</taxon>
        <taxon>rosids</taxon>
        <taxon>fabids</taxon>
        <taxon>Fabales</taxon>
        <taxon>Fabaceae</taxon>
        <taxon>Papilionoideae</taxon>
        <taxon>50 kb inversion clade</taxon>
        <taxon>dalbergioids sensu lato</taxon>
        <taxon>Dalbergieae</taxon>
        <taxon>Pterocarpus clade</taxon>
        <taxon>Stylosanthes</taxon>
    </lineage>
</organism>
<gene>
    <name evidence="2" type="ORF">PIB30_085526</name>
</gene>
<evidence type="ECO:0000313" key="3">
    <source>
        <dbReference type="Proteomes" id="UP001341840"/>
    </source>
</evidence>
<comment type="caution">
    <text evidence="2">The sequence shown here is derived from an EMBL/GenBank/DDBJ whole genome shotgun (WGS) entry which is preliminary data.</text>
</comment>
<keyword evidence="3" id="KW-1185">Reference proteome</keyword>
<accession>A0ABU6QSF1</accession>
<evidence type="ECO:0000313" key="2">
    <source>
        <dbReference type="EMBL" id="MED6114962.1"/>
    </source>
</evidence>
<protein>
    <submittedName>
        <fullName evidence="2">Uncharacterized protein</fullName>
    </submittedName>
</protein>
<dbReference type="Proteomes" id="UP001341840">
    <property type="component" value="Unassembled WGS sequence"/>
</dbReference>
<feature type="region of interest" description="Disordered" evidence="1">
    <location>
        <begin position="55"/>
        <end position="75"/>
    </location>
</feature>
<feature type="compositionally biased region" description="Basic and acidic residues" evidence="1">
    <location>
        <begin position="60"/>
        <end position="75"/>
    </location>
</feature>
<reference evidence="2 3" key="1">
    <citation type="journal article" date="2023" name="Plants (Basel)">
        <title>Bridging the Gap: Combining Genomics and Transcriptomics Approaches to Understand Stylosanthes scabra, an Orphan Legume from the Brazilian Caatinga.</title>
        <authorList>
            <person name="Ferreira-Neto J.R.C."/>
            <person name="da Silva M.D."/>
            <person name="Binneck E."/>
            <person name="de Melo N.F."/>
            <person name="da Silva R.H."/>
            <person name="de Melo A.L.T.M."/>
            <person name="Pandolfi V."/>
            <person name="Bustamante F.O."/>
            <person name="Brasileiro-Vidal A.C."/>
            <person name="Benko-Iseppon A.M."/>
        </authorList>
    </citation>
    <scope>NUCLEOTIDE SEQUENCE [LARGE SCALE GENOMIC DNA]</scope>
    <source>
        <tissue evidence="2">Leaves</tissue>
    </source>
</reference>
<name>A0ABU6QSF1_9FABA</name>
<sequence>MRTCFIRLNNRTKKGTVPTTLIRPRGGRGASSVMGLFPHEELGLAEVGGGGAGGCCDGGDGSREARARAERVEGG</sequence>
<proteinExistence type="predicted"/>